<dbReference type="RefSeq" id="WP_092451606.1">
    <property type="nucleotide sequence ID" value="NZ_FOJI01000003.1"/>
</dbReference>
<protein>
    <submittedName>
        <fullName evidence="2">DNA-binding transcriptional regulator, XRE-family HTH domain</fullName>
    </submittedName>
</protein>
<gene>
    <name evidence="2" type="ORF">SAMN05421659_103336</name>
</gene>
<dbReference type="Proteomes" id="UP000199701">
    <property type="component" value="Unassembled WGS sequence"/>
</dbReference>
<evidence type="ECO:0000259" key="1">
    <source>
        <dbReference type="PROSITE" id="PS50943"/>
    </source>
</evidence>
<dbReference type="InterPro" id="IPR010982">
    <property type="entry name" value="Lambda_DNA-bd_dom_sf"/>
</dbReference>
<name>A0A1I0NS98_9FIRM</name>
<evidence type="ECO:0000313" key="3">
    <source>
        <dbReference type="Proteomes" id="UP000199701"/>
    </source>
</evidence>
<reference evidence="2 3" key="1">
    <citation type="submission" date="2016-10" db="EMBL/GenBank/DDBJ databases">
        <authorList>
            <person name="de Groot N.N."/>
        </authorList>
    </citation>
    <scope>NUCLEOTIDE SEQUENCE [LARGE SCALE GENOMIC DNA]</scope>
    <source>
        <strain evidence="2 3">DSM 9179</strain>
    </source>
</reference>
<sequence>MTTKIRQDINIGHNIRKYRIANHLTQEQVIAKLQLREIEISRSAYSQIECGTYNIRVSELLALVDLFKVPVGVLFTDLSASSKPVKNS</sequence>
<dbReference type="SMART" id="SM00530">
    <property type="entry name" value="HTH_XRE"/>
    <property type="match status" value="1"/>
</dbReference>
<accession>A0A1I0NS98</accession>
<dbReference type="Pfam" id="PF01381">
    <property type="entry name" value="HTH_3"/>
    <property type="match status" value="1"/>
</dbReference>
<evidence type="ECO:0000313" key="2">
    <source>
        <dbReference type="EMBL" id="SEW04426.1"/>
    </source>
</evidence>
<dbReference type="EMBL" id="FOJI01000003">
    <property type="protein sequence ID" value="SEW04426.1"/>
    <property type="molecule type" value="Genomic_DNA"/>
</dbReference>
<dbReference type="GO" id="GO:0003677">
    <property type="term" value="F:DNA binding"/>
    <property type="evidence" value="ECO:0007669"/>
    <property type="project" value="UniProtKB-KW"/>
</dbReference>
<dbReference type="SUPFAM" id="SSF47413">
    <property type="entry name" value="lambda repressor-like DNA-binding domains"/>
    <property type="match status" value="1"/>
</dbReference>
<keyword evidence="3" id="KW-1185">Reference proteome</keyword>
<dbReference type="InterPro" id="IPR001387">
    <property type="entry name" value="Cro/C1-type_HTH"/>
</dbReference>
<dbReference type="STRING" id="99656.SAMN05421659_103336"/>
<dbReference type="PROSITE" id="PS50943">
    <property type="entry name" value="HTH_CROC1"/>
    <property type="match status" value="1"/>
</dbReference>
<organism evidence="2 3">
    <name type="scientific">[Clostridium] fimetarium</name>
    <dbReference type="NCBI Taxonomy" id="99656"/>
    <lineage>
        <taxon>Bacteria</taxon>
        <taxon>Bacillati</taxon>
        <taxon>Bacillota</taxon>
        <taxon>Clostridia</taxon>
        <taxon>Lachnospirales</taxon>
        <taxon>Lachnospiraceae</taxon>
    </lineage>
</organism>
<dbReference type="Gene3D" id="1.10.260.40">
    <property type="entry name" value="lambda repressor-like DNA-binding domains"/>
    <property type="match status" value="1"/>
</dbReference>
<keyword evidence="2" id="KW-0238">DNA-binding</keyword>
<dbReference type="AlphaFoldDB" id="A0A1I0NS98"/>
<dbReference type="CDD" id="cd00093">
    <property type="entry name" value="HTH_XRE"/>
    <property type="match status" value="1"/>
</dbReference>
<feature type="domain" description="HTH cro/C1-type" evidence="1">
    <location>
        <begin position="15"/>
        <end position="74"/>
    </location>
</feature>
<proteinExistence type="predicted"/>
<dbReference type="OrthoDB" id="199610at2"/>